<dbReference type="RefSeq" id="WP_188609932.1">
    <property type="nucleotide sequence ID" value="NZ_BMGG01000005.1"/>
</dbReference>
<evidence type="ECO:0000313" key="4">
    <source>
        <dbReference type="Proteomes" id="UP000637002"/>
    </source>
</evidence>
<dbReference type="InterPro" id="IPR007049">
    <property type="entry name" value="Carb-sel_porin_OprB"/>
</dbReference>
<protein>
    <submittedName>
        <fullName evidence="3">Porin</fullName>
    </submittedName>
</protein>
<accession>A0A916UEG0</accession>
<feature type="chain" id="PRO_5038167409" evidence="2">
    <location>
        <begin position="25"/>
        <end position="465"/>
    </location>
</feature>
<dbReference type="PANTHER" id="PTHR37944:SF1">
    <property type="entry name" value="PORIN B"/>
    <property type="match status" value="1"/>
</dbReference>
<evidence type="ECO:0000256" key="2">
    <source>
        <dbReference type="RuleBase" id="RU363072"/>
    </source>
</evidence>
<dbReference type="GO" id="GO:0008643">
    <property type="term" value="P:carbohydrate transport"/>
    <property type="evidence" value="ECO:0007669"/>
    <property type="project" value="InterPro"/>
</dbReference>
<dbReference type="PROSITE" id="PS51257">
    <property type="entry name" value="PROKAR_LIPOPROTEIN"/>
    <property type="match status" value="1"/>
</dbReference>
<sequence length="465" mass="49504">MRFTTTVMLAGLCACAVQPAKAQAAAQPAAERPVGYPQDPPSVGPALGAWGDIGGSRTWLWGRGINYNLSYIGDFLGNPTGGIRQGGAYDGSIQFSLDADLAKLAGWSGATLRASAFNIQGKGLTSNVGSLMTITNAEATPTWRLFEFWVEQSFLDQKMSLRVGQLAIDSVFWVSQNAGLFISGTFGWPTINGIDMPAGAPAYPLAGPAALWRWTASDNLTVSAGIYTGDPAGNSCLQDNPQNCNRYGMPRFAGTLAIAEATYSYGDAKDLASLPGTIKLGAWYNSNRFDNLRIAADGLPLADPASDGIARRNRGDWGVYGVLDQTVYRLPGSESGGVGIFMRGGVSPGSHNLINFYVDAGVSLNGLIASRPNDTFGVAVAYAGISPDAQLADRDTFYFTGTYTPTRRYEALIEATYQAQIAPGWTIQPDIQYVINPGGRTLNPYDPAQLIKNALIVGVRTSIRY</sequence>
<dbReference type="Pfam" id="PF04966">
    <property type="entry name" value="OprB"/>
    <property type="match status" value="1"/>
</dbReference>
<keyword evidence="2" id="KW-0732">Signal</keyword>
<dbReference type="GO" id="GO:0015288">
    <property type="term" value="F:porin activity"/>
    <property type="evidence" value="ECO:0007669"/>
    <property type="project" value="InterPro"/>
</dbReference>
<evidence type="ECO:0000313" key="3">
    <source>
        <dbReference type="EMBL" id="GGC68914.1"/>
    </source>
</evidence>
<dbReference type="AlphaFoldDB" id="A0A916UEG0"/>
<keyword evidence="4" id="KW-1185">Reference proteome</keyword>
<gene>
    <name evidence="3" type="ORF">GCM10010994_29360</name>
</gene>
<evidence type="ECO:0000256" key="1">
    <source>
        <dbReference type="ARBA" id="ARBA00008769"/>
    </source>
</evidence>
<reference evidence="3" key="2">
    <citation type="submission" date="2020-09" db="EMBL/GenBank/DDBJ databases">
        <authorList>
            <person name="Sun Q."/>
            <person name="Zhou Y."/>
        </authorList>
    </citation>
    <scope>NUCLEOTIDE SEQUENCE</scope>
    <source>
        <strain evidence="3">CGMCC 1.12919</strain>
    </source>
</reference>
<name>A0A916UEG0_9HYPH</name>
<comment type="similarity">
    <text evidence="1 2">Belongs to the OprB family.</text>
</comment>
<comment type="caution">
    <text evidence="3">The sequence shown here is derived from an EMBL/GenBank/DDBJ whole genome shotgun (WGS) entry which is preliminary data.</text>
</comment>
<dbReference type="PANTHER" id="PTHR37944">
    <property type="entry name" value="PORIN B"/>
    <property type="match status" value="1"/>
</dbReference>
<dbReference type="InterPro" id="IPR052932">
    <property type="entry name" value="OprB_Porin"/>
</dbReference>
<dbReference type="InterPro" id="IPR038673">
    <property type="entry name" value="OprB_sf"/>
</dbReference>
<dbReference type="Gene3D" id="2.40.160.180">
    <property type="entry name" value="Carbohydrate-selective porin OprB"/>
    <property type="match status" value="1"/>
</dbReference>
<dbReference type="Proteomes" id="UP000637002">
    <property type="component" value="Unassembled WGS sequence"/>
</dbReference>
<feature type="signal peptide" evidence="2">
    <location>
        <begin position="1"/>
        <end position="24"/>
    </location>
</feature>
<proteinExistence type="inferred from homology"/>
<reference evidence="3" key="1">
    <citation type="journal article" date="2014" name="Int. J. Syst. Evol. Microbiol.">
        <title>Complete genome sequence of Corynebacterium casei LMG S-19264T (=DSM 44701T), isolated from a smear-ripened cheese.</title>
        <authorList>
            <consortium name="US DOE Joint Genome Institute (JGI-PGF)"/>
            <person name="Walter F."/>
            <person name="Albersmeier A."/>
            <person name="Kalinowski J."/>
            <person name="Ruckert C."/>
        </authorList>
    </citation>
    <scope>NUCLEOTIDE SEQUENCE</scope>
    <source>
        <strain evidence="3">CGMCC 1.12919</strain>
    </source>
</reference>
<dbReference type="EMBL" id="BMGG01000005">
    <property type="protein sequence ID" value="GGC68914.1"/>
    <property type="molecule type" value="Genomic_DNA"/>
</dbReference>
<organism evidence="3 4">
    <name type="scientific">Chelatococcus reniformis</name>
    <dbReference type="NCBI Taxonomy" id="1494448"/>
    <lineage>
        <taxon>Bacteria</taxon>
        <taxon>Pseudomonadati</taxon>
        <taxon>Pseudomonadota</taxon>
        <taxon>Alphaproteobacteria</taxon>
        <taxon>Hyphomicrobiales</taxon>
        <taxon>Chelatococcaceae</taxon>
        <taxon>Chelatococcus</taxon>
    </lineage>
</organism>
<dbReference type="GO" id="GO:0016020">
    <property type="term" value="C:membrane"/>
    <property type="evidence" value="ECO:0007669"/>
    <property type="project" value="InterPro"/>
</dbReference>